<feature type="compositionally biased region" description="Basic and acidic residues" evidence="1">
    <location>
        <begin position="44"/>
        <end position="55"/>
    </location>
</feature>
<accession>A0ABQ5W2L1</accession>
<feature type="region of interest" description="Disordered" evidence="1">
    <location>
        <begin position="34"/>
        <end position="67"/>
    </location>
</feature>
<keyword evidence="3" id="KW-1185">Reference proteome</keyword>
<protein>
    <submittedName>
        <fullName evidence="2">Uncharacterized protein</fullName>
    </submittedName>
</protein>
<evidence type="ECO:0000313" key="3">
    <source>
        <dbReference type="Proteomes" id="UP001156691"/>
    </source>
</evidence>
<comment type="caution">
    <text evidence="2">The sequence shown here is derived from an EMBL/GenBank/DDBJ whole genome shotgun (WGS) entry which is preliminary data.</text>
</comment>
<feature type="compositionally biased region" description="Low complexity" evidence="1">
    <location>
        <begin position="56"/>
        <end position="67"/>
    </location>
</feature>
<dbReference type="Proteomes" id="UP001156691">
    <property type="component" value="Unassembled WGS sequence"/>
</dbReference>
<gene>
    <name evidence="2" type="ORF">GCM10010862_12000</name>
</gene>
<reference evidence="3" key="1">
    <citation type="journal article" date="2019" name="Int. J. Syst. Evol. Microbiol.">
        <title>The Global Catalogue of Microorganisms (GCM) 10K type strain sequencing project: providing services to taxonomists for standard genome sequencing and annotation.</title>
        <authorList>
            <consortium name="The Broad Institute Genomics Platform"/>
            <consortium name="The Broad Institute Genome Sequencing Center for Infectious Disease"/>
            <person name="Wu L."/>
            <person name="Ma J."/>
        </authorList>
    </citation>
    <scope>NUCLEOTIDE SEQUENCE [LARGE SCALE GENOMIC DNA]</scope>
    <source>
        <strain evidence="3">NBRC 112416</strain>
    </source>
</reference>
<proteinExistence type="predicted"/>
<evidence type="ECO:0000313" key="2">
    <source>
        <dbReference type="EMBL" id="GLQ53941.1"/>
    </source>
</evidence>
<organism evidence="2 3">
    <name type="scientific">Devosia nitrariae</name>
    <dbReference type="NCBI Taxonomy" id="2071872"/>
    <lineage>
        <taxon>Bacteria</taxon>
        <taxon>Pseudomonadati</taxon>
        <taxon>Pseudomonadota</taxon>
        <taxon>Alphaproteobacteria</taxon>
        <taxon>Hyphomicrobiales</taxon>
        <taxon>Devosiaceae</taxon>
        <taxon>Devosia</taxon>
    </lineage>
</organism>
<dbReference type="EMBL" id="BSNS01000007">
    <property type="protein sequence ID" value="GLQ53941.1"/>
    <property type="molecule type" value="Genomic_DNA"/>
</dbReference>
<evidence type="ECO:0000256" key="1">
    <source>
        <dbReference type="SAM" id="MobiDB-lite"/>
    </source>
</evidence>
<name>A0ABQ5W2L1_9HYPH</name>
<sequence>MLSEREGGQAMCDSPALSRGEKALVEKLSKGDAEPFNVMSDDDGQGRRGVKDVRGGPRFPRPRFVNV</sequence>